<dbReference type="InterPro" id="IPR029058">
    <property type="entry name" value="AB_hydrolase_fold"/>
</dbReference>
<proteinExistence type="predicted"/>
<dbReference type="EMBL" id="QRGO01000002">
    <property type="protein sequence ID" value="RDV02086.1"/>
    <property type="molecule type" value="Genomic_DNA"/>
</dbReference>
<reference evidence="3" key="1">
    <citation type="submission" date="2018-08" db="EMBL/GenBank/DDBJ databases">
        <authorList>
            <person name="Kim S.-J."/>
            <person name="Jung G.-Y."/>
        </authorList>
    </citation>
    <scope>NUCLEOTIDE SEQUENCE [LARGE SCALE GENOMIC DNA]</scope>
    <source>
        <strain evidence="3">GY_H</strain>
    </source>
</reference>
<dbReference type="Pfam" id="PF00561">
    <property type="entry name" value="Abhydrolase_1"/>
    <property type="match status" value="1"/>
</dbReference>
<dbReference type="InterPro" id="IPR000073">
    <property type="entry name" value="AB_hydrolase_1"/>
</dbReference>
<keyword evidence="2" id="KW-0378">Hydrolase</keyword>
<gene>
    <name evidence="2" type="ORF">DXH78_15920</name>
</gene>
<protein>
    <submittedName>
        <fullName evidence="2">Alpha/beta hydrolase</fullName>
    </submittedName>
</protein>
<accession>A0A371B3B6</accession>
<evidence type="ECO:0000313" key="3">
    <source>
        <dbReference type="Proteomes" id="UP000263993"/>
    </source>
</evidence>
<name>A0A371B3B6_9BRAD</name>
<dbReference type="AlphaFoldDB" id="A0A371B3B6"/>
<dbReference type="GO" id="GO:0016787">
    <property type="term" value="F:hydrolase activity"/>
    <property type="evidence" value="ECO:0007669"/>
    <property type="project" value="UniProtKB-KW"/>
</dbReference>
<evidence type="ECO:0000259" key="1">
    <source>
        <dbReference type="Pfam" id="PF00561"/>
    </source>
</evidence>
<dbReference type="Proteomes" id="UP000263993">
    <property type="component" value="Unassembled WGS sequence"/>
</dbReference>
<sequence>MTDFIHRFEKGSAASSPPVLLLHGTGADENDLIDLGRAVAPGSALLSPRGKVLENGMPRFFRRLAEGVFDEADVKRRADELADFVVAARERYGIAAPVALGFSNGANIAAAMLLQRPEVLSGAVLLRAMVPLTDPPKLPIPGTPVLILSGAQDPLASPDNPARLAAQLNERGAKAEQRIVPGGHGLTQIDVTLAAAFMKAAARHAAAAPA</sequence>
<comment type="caution">
    <text evidence="2">The sequence shown here is derived from an EMBL/GenBank/DDBJ whole genome shotgun (WGS) entry which is preliminary data.</text>
</comment>
<dbReference type="SUPFAM" id="SSF53474">
    <property type="entry name" value="alpha/beta-Hydrolases"/>
    <property type="match status" value="1"/>
</dbReference>
<feature type="domain" description="AB hydrolase-1" evidence="1">
    <location>
        <begin position="77"/>
        <end position="132"/>
    </location>
</feature>
<dbReference type="Gene3D" id="3.40.50.1820">
    <property type="entry name" value="alpha/beta hydrolase"/>
    <property type="match status" value="1"/>
</dbReference>
<evidence type="ECO:0000313" key="2">
    <source>
        <dbReference type="EMBL" id="RDV02086.1"/>
    </source>
</evidence>
<dbReference type="OrthoDB" id="9796570at2"/>
<dbReference type="RefSeq" id="WP_115518207.1">
    <property type="nucleotide sequence ID" value="NZ_QRGO01000002.1"/>
</dbReference>
<keyword evidence="3" id="KW-1185">Reference proteome</keyword>
<organism evidence="2 3">
    <name type="scientific">Undibacter mobilis</name>
    <dbReference type="NCBI Taxonomy" id="2292256"/>
    <lineage>
        <taxon>Bacteria</taxon>
        <taxon>Pseudomonadati</taxon>
        <taxon>Pseudomonadota</taxon>
        <taxon>Alphaproteobacteria</taxon>
        <taxon>Hyphomicrobiales</taxon>
        <taxon>Nitrobacteraceae</taxon>
        <taxon>Undibacter</taxon>
    </lineage>
</organism>